<feature type="non-terminal residue" evidence="1">
    <location>
        <position position="519"/>
    </location>
</feature>
<feature type="non-terminal residue" evidence="1">
    <location>
        <position position="1"/>
    </location>
</feature>
<dbReference type="InterPro" id="IPR029055">
    <property type="entry name" value="Ntn_hydrolases_N"/>
</dbReference>
<dbReference type="InterPro" id="IPR052896">
    <property type="entry name" value="GGT-like_enzyme"/>
</dbReference>
<name>X0SFA8_9ZZZZ</name>
<proteinExistence type="predicted"/>
<evidence type="ECO:0000313" key="1">
    <source>
        <dbReference type="EMBL" id="GAF79689.1"/>
    </source>
</evidence>
<organism evidence="1">
    <name type="scientific">marine sediment metagenome</name>
    <dbReference type="NCBI Taxonomy" id="412755"/>
    <lineage>
        <taxon>unclassified sequences</taxon>
        <taxon>metagenomes</taxon>
        <taxon>ecological metagenomes</taxon>
    </lineage>
</organism>
<accession>X0SFA8</accession>
<dbReference type="PRINTS" id="PR01210">
    <property type="entry name" value="GGTRANSPTASE"/>
</dbReference>
<dbReference type="Gene3D" id="1.10.246.130">
    <property type="match status" value="1"/>
</dbReference>
<gene>
    <name evidence="1" type="ORF">S01H1_03728</name>
</gene>
<protein>
    <recommendedName>
        <fullName evidence="2">Gamma-glutamyltransferase</fullName>
    </recommendedName>
</protein>
<comment type="caution">
    <text evidence="1">The sequence shown here is derived from an EMBL/GenBank/DDBJ whole genome shotgun (WGS) entry which is preliminary data.</text>
</comment>
<sequence>ISFVSLILCVSLDAAEIGWQASGKGGAVAAGGKDATAAGILLLEQGGNAVDAAAATLLALSITDYGSFSIGAEIPLMIYSADTGKVKVLCGLGGAPLDPKAIDWYYDNGIPYKGSIKAAPVPGAISLCMAAIKLYGTKTFEEVAAPSLAILDKHKEDWHEKLAVTFRRLIEREKKTSGTREEKLQAARDRFYKGDIADELVDFYIKNGGFLRKKDLAAHVTRLEEPVSIEYRGYSVYKCDTWTQGPFLCQTLRLLEGFDLKKMGHLSADYIHVLTEAMKLGFADRDEYYGDPLFAKVPLKELLSDEYTNLRRPLIDMTTASAQIRPGDPIKMKALKGPGEYRPGPGGTTTCVVADRWGNMVAATPSGNLPYAICKSLGVAHGNRLRSLNTTAGHPNRIEPGKRPRITLTPTLVLKDGKAIIAISVAGSDRQDQTTLNCLLNHIEFGLMPKDAVTAPRFCTWHHQNSFDPNPIRQQTQVELASLTLNDTIDKKVGQELAKRGHKIKTISAHIANPVMIYR</sequence>
<dbReference type="PANTHER" id="PTHR43881:SF1">
    <property type="entry name" value="GAMMA-GLUTAMYLTRANSPEPTIDASE (AFU_ORTHOLOGUE AFUA_4G13580)"/>
    <property type="match status" value="1"/>
</dbReference>
<dbReference type="EMBL" id="BARS01002007">
    <property type="protein sequence ID" value="GAF79689.1"/>
    <property type="molecule type" value="Genomic_DNA"/>
</dbReference>
<dbReference type="Gene3D" id="3.60.20.40">
    <property type="match status" value="1"/>
</dbReference>
<dbReference type="AlphaFoldDB" id="X0SFA8"/>
<reference evidence="1" key="1">
    <citation type="journal article" date="2014" name="Front. Microbiol.">
        <title>High frequency of phylogenetically diverse reductive dehalogenase-homologous genes in deep subseafloor sedimentary metagenomes.</title>
        <authorList>
            <person name="Kawai M."/>
            <person name="Futagami T."/>
            <person name="Toyoda A."/>
            <person name="Takaki Y."/>
            <person name="Nishi S."/>
            <person name="Hori S."/>
            <person name="Arai W."/>
            <person name="Tsubouchi T."/>
            <person name="Morono Y."/>
            <person name="Uchiyama I."/>
            <person name="Ito T."/>
            <person name="Fujiyama A."/>
            <person name="Inagaki F."/>
            <person name="Takami H."/>
        </authorList>
    </citation>
    <scope>NUCLEOTIDE SEQUENCE</scope>
    <source>
        <strain evidence="1">Expedition CK06-06</strain>
    </source>
</reference>
<dbReference type="PANTHER" id="PTHR43881">
    <property type="entry name" value="GAMMA-GLUTAMYLTRANSPEPTIDASE (AFU_ORTHOLOGUE AFUA_4G13580)"/>
    <property type="match status" value="1"/>
</dbReference>
<dbReference type="Pfam" id="PF01019">
    <property type="entry name" value="G_glu_transpept"/>
    <property type="match status" value="2"/>
</dbReference>
<evidence type="ECO:0008006" key="2">
    <source>
        <dbReference type="Google" id="ProtNLM"/>
    </source>
</evidence>
<dbReference type="InterPro" id="IPR043137">
    <property type="entry name" value="GGT_ssub_C"/>
</dbReference>
<dbReference type="SUPFAM" id="SSF56235">
    <property type="entry name" value="N-terminal nucleophile aminohydrolases (Ntn hydrolases)"/>
    <property type="match status" value="1"/>
</dbReference>
<dbReference type="InterPro" id="IPR043138">
    <property type="entry name" value="GGT_lsub"/>
</dbReference>